<evidence type="ECO:0000256" key="8">
    <source>
        <dbReference type="ARBA" id="ARBA00022989"/>
    </source>
</evidence>
<dbReference type="InterPro" id="IPR050428">
    <property type="entry name" value="TCS_sensor_his_kinase"/>
</dbReference>
<keyword evidence="10 12" id="KW-0472">Membrane</keyword>
<dbReference type="EMBL" id="QUAB01000044">
    <property type="protein sequence ID" value="REJ05017.1"/>
    <property type="molecule type" value="Genomic_DNA"/>
</dbReference>
<keyword evidence="9" id="KW-0902">Two-component regulatory system</keyword>
<dbReference type="GO" id="GO:0000155">
    <property type="term" value="F:phosphorelay sensor kinase activity"/>
    <property type="evidence" value="ECO:0007669"/>
    <property type="project" value="InterPro"/>
</dbReference>
<reference evidence="15 16" key="1">
    <citation type="submission" date="2018-08" db="EMBL/GenBank/DDBJ databases">
        <title>Isolation, diversity and antifungal activity of Actinobacteria from cow dung.</title>
        <authorList>
            <person name="Ling L."/>
        </authorList>
    </citation>
    <scope>NUCLEOTIDE SEQUENCE [LARGE SCALE GENOMIC DNA]</scope>
    <source>
        <strain evidence="15 16">NEAU-LLE</strain>
    </source>
</reference>
<protein>
    <recommendedName>
        <fullName evidence="3">histidine kinase</fullName>
        <ecNumber evidence="3">2.7.13.3</ecNumber>
    </recommendedName>
</protein>
<dbReference type="CDD" id="cd00082">
    <property type="entry name" value="HisKA"/>
    <property type="match status" value="1"/>
</dbReference>
<evidence type="ECO:0000256" key="10">
    <source>
        <dbReference type="ARBA" id="ARBA00023136"/>
    </source>
</evidence>
<evidence type="ECO:0000256" key="5">
    <source>
        <dbReference type="ARBA" id="ARBA00022679"/>
    </source>
</evidence>
<dbReference type="InterPro" id="IPR004358">
    <property type="entry name" value="Sig_transdc_His_kin-like_C"/>
</dbReference>
<evidence type="ECO:0000256" key="1">
    <source>
        <dbReference type="ARBA" id="ARBA00000085"/>
    </source>
</evidence>
<dbReference type="PROSITE" id="PS50109">
    <property type="entry name" value="HIS_KIN"/>
    <property type="match status" value="1"/>
</dbReference>
<sequence length="478" mass="49497">MSRTRSLRLQVVLIASALVAGASLIVGLVSVVSLNDYLLGQLDERLSGAAQRGADMVGGPRPPGAPQPPARDDLVGAPGQSPGTVTAVFRDDEFAVGGWIDADGTRHDLSAAQQQTLASVPVGAAPQTVDLSGDLGSYRVAARVASDETVVVTGLPMEPVTAATGRLTLVVVLVGLASIVLAILAAALAMGRALRPLRRVASTASEVTSVPLGRGEVTLAQRVSEDDIVSTAEVGQVGAALNDLLDHVEKALAEREASEQAVRRFVADASHELRTPLTSIRAYAQLSERDGADVEEMRGNTAVIDAEGTRMSTLIDQMLTLARLDALPAMARTEVDLRMLVAECVVGARVAAPDHVWTMELGEEPAIVSGDAADLRRVVDNLLGNARQHTPPGTTVSVRIETDAGTVRLTVADDGPGLPDDLAVFDRFARGDASRSREDGGGTGLGLAISRAVIEAHGGTIETVPGVGATFVVTLPSA</sequence>
<dbReference type="Gene3D" id="6.10.340.10">
    <property type="match status" value="1"/>
</dbReference>
<dbReference type="PANTHER" id="PTHR45436">
    <property type="entry name" value="SENSOR HISTIDINE KINASE YKOH"/>
    <property type="match status" value="1"/>
</dbReference>
<dbReference type="GO" id="GO:0005886">
    <property type="term" value="C:plasma membrane"/>
    <property type="evidence" value="ECO:0007669"/>
    <property type="project" value="UniProtKB-SubCell"/>
</dbReference>
<dbReference type="FunFam" id="1.10.287.130:FF:000001">
    <property type="entry name" value="Two-component sensor histidine kinase"/>
    <property type="match status" value="1"/>
</dbReference>
<keyword evidence="6 12" id="KW-0812">Transmembrane</keyword>
<evidence type="ECO:0000256" key="9">
    <source>
        <dbReference type="ARBA" id="ARBA00023012"/>
    </source>
</evidence>
<feature type="transmembrane region" description="Helical" evidence="12">
    <location>
        <begin position="12"/>
        <end position="34"/>
    </location>
</feature>
<gene>
    <name evidence="15" type="ORF">DY023_12290</name>
</gene>
<evidence type="ECO:0000259" key="14">
    <source>
        <dbReference type="PROSITE" id="PS50885"/>
    </source>
</evidence>
<dbReference type="PROSITE" id="PS50885">
    <property type="entry name" value="HAMP"/>
    <property type="match status" value="1"/>
</dbReference>
<comment type="subcellular location">
    <subcellularLocation>
        <location evidence="2">Cell membrane</location>
    </subcellularLocation>
</comment>
<name>A0A371NS32_9MICO</name>
<dbReference type="SMART" id="SM00388">
    <property type="entry name" value="HisKA"/>
    <property type="match status" value="1"/>
</dbReference>
<dbReference type="SUPFAM" id="SSF55874">
    <property type="entry name" value="ATPase domain of HSP90 chaperone/DNA topoisomerase II/histidine kinase"/>
    <property type="match status" value="1"/>
</dbReference>
<dbReference type="Pfam" id="PF00512">
    <property type="entry name" value="HisKA"/>
    <property type="match status" value="1"/>
</dbReference>
<comment type="catalytic activity">
    <reaction evidence="1">
        <text>ATP + protein L-histidine = ADP + protein N-phospho-L-histidine.</text>
        <dbReference type="EC" id="2.7.13.3"/>
    </reaction>
</comment>
<dbReference type="SMART" id="SM00387">
    <property type="entry name" value="HATPase_c"/>
    <property type="match status" value="1"/>
</dbReference>
<evidence type="ECO:0000259" key="13">
    <source>
        <dbReference type="PROSITE" id="PS50109"/>
    </source>
</evidence>
<dbReference type="Gene3D" id="1.10.287.130">
    <property type="match status" value="1"/>
</dbReference>
<evidence type="ECO:0000256" key="6">
    <source>
        <dbReference type="ARBA" id="ARBA00022692"/>
    </source>
</evidence>
<dbReference type="InterPro" id="IPR036890">
    <property type="entry name" value="HATPase_C_sf"/>
</dbReference>
<feature type="compositionally biased region" description="Pro residues" evidence="11">
    <location>
        <begin position="60"/>
        <end position="69"/>
    </location>
</feature>
<keyword evidence="7 15" id="KW-0418">Kinase</keyword>
<keyword evidence="8 12" id="KW-1133">Transmembrane helix</keyword>
<evidence type="ECO:0000256" key="12">
    <source>
        <dbReference type="SAM" id="Phobius"/>
    </source>
</evidence>
<dbReference type="InterPro" id="IPR003594">
    <property type="entry name" value="HATPase_dom"/>
</dbReference>
<evidence type="ECO:0000256" key="11">
    <source>
        <dbReference type="SAM" id="MobiDB-lite"/>
    </source>
</evidence>
<dbReference type="InterPro" id="IPR003661">
    <property type="entry name" value="HisK_dim/P_dom"/>
</dbReference>
<dbReference type="EC" id="2.7.13.3" evidence="3"/>
<feature type="region of interest" description="Disordered" evidence="11">
    <location>
        <begin position="52"/>
        <end position="74"/>
    </location>
</feature>
<evidence type="ECO:0000256" key="2">
    <source>
        <dbReference type="ARBA" id="ARBA00004236"/>
    </source>
</evidence>
<dbReference type="PANTHER" id="PTHR45436:SF5">
    <property type="entry name" value="SENSOR HISTIDINE KINASE TRCS"/>
    <property type="match status" value="1"/>
</dbReference>
<dbReference type="CDD" id="cd00075">
    <property type="entry name" value="HATPase"/>
    <property type="match status" value="1"/>
</dbReference>
<dbReference type="InterPro" id="IPR036097">
    <property type="entry name" value="HisK_dim/P_sf"/>
</dbReference>
<dbReference type="Gene3D" id="3.30.565.10">
    <property type="entry name" value="Histidine kinase-like ATPase, C-terminal domain"/>
    <property type="match status" value="1"/>
</dbReference>
<keyword evidence="5" id="KW-0808">Transferase</keyword>
<dbReference type="AlphaFoldDB" id="A0A371NS32"/>
<dbReference type="PRINTS" id="PR00344">
    <property type="entry name" value="BCTRLSENSOR"/>
</dbReference>
<comment type="caution">
    <text evidence="15">The sequence shown here is derived from an EMBL/GenBank/DDBJ whole genome shotgun (WGS) entry which is preliminary data.</text>
</comment>
<accession>A0A371NS32</accession>
<proteinExistence type="predicted"/>
<evidence type="ECO:0000256" key="3">
    <source>
        <dbReference type="ARBA" id="ARBA00012438"/>
    </source>
</evidence>
<dbReference type="Proteomes" id="UP000262172">
    <property type="component" value="Unassembled WGS sequence"/>
</dbReference>
<evidence type="ECO:0000256" key="4">
    <source>
        <dbReference type="ARBA" id="ARBA00022553"/>
    </source>
</evidence>
<keyword evidence="16" id="KW-1185">Reference proteome</keyword>
<dbReference type="OrthoDB" id="9786919at2"/>
<dbReference type="InterPro" id="IPR005467">
    <property type="entry name" value="His_kinase_dom"/>
</dbReference>
<evidence type="ECO:0000313" key="16">
    <source>
        <dbReference type="Proteomes" id="UP000262172"/>
    </source>
</evidence>
<dbReference type="SMART" id="SM00304">
    <property type="entry name" value="HAMP"/>
    <property type="match status" value="1"/>
</dbReference>
<organism evidence="15 16">
    <name type="scientific">Microbacterium bovistercoris</name>
    <dbReference type="NCBI Taxonomy" id="2293570"/>
    <lineage>
        <taxon>Bacteria</taxon>
        <taxon>Bacillati</taxon>
        <taxon>Actinomycetota</taxon>
        <taxon>Actinomycetes</taxon>
        <taxon>Micrococcales</taxon>
        <taxon>Microbacteriaceae</taxon>
        <taxon>Microbacterium</taxon>
    </lineage>
</organism>
<dbReference type="InterPro" id="IPR003660">
    <property type="entry name" value="HAMP_dom"/>
</dbReference>
<keyword evidence="4" id="KW-0597">Phosphoprotein</keyword>
<dbReference type="SUPFAM" id="SSF47384">
    <property type="entry name" value="Homodimeric domain of signal transducing histidine kinase"/>
    <property type="match status" value="1"/>
</dbReference>
<dbReference type="RefSeq" id="WP_116242621.1">
    <property type="nucleotide sequence ID" value="NZ_QUAB01000044.1"/>
</dbReference>
<evidence type="ECO:0000313" key="15">
    <source>
        <dbReference type="EMBL" id="REJ05017.1"/>
    </source>
</evidence>
<feature type="transmembrane region" description="Helical" evidence="12">
    <location>
        <begin position="167"/>
        <end position="189"/>
    </location>
</feature>
<feature type="domain" description="HAMP" evidence="14">
    <location>
        <begin position="191"/>
        <end position="253"/>
    </location>
</feature>
<evidence type="ECO:0000256" key="7">
    <source>
        <dbReference type="ARBA" id="ARBA00022777"/>
    </source>
</evidence>
<dbReference type="Pfam" id="PF02518">
    <property type="entry name" value="HATPase_c"/>
    <property type="match status" value="1"/>
</dbReference>
<feature type="domain" description="Histidine kinase" evidence="13">
    <location>
        <begin position="268"/>
        <end position="478"/>
    </location>
</feature>